<feature type="domain" description="ASCH" evidence="2">
    <location>
        <begin position="15"/>
        <end position="57"/>
    </location>
</feature>
<evidence type="ECO:0000313" key="4">
    <source>
        <dbReference type="Proteomes" id="UP000192840"/>
    </source>
</evidence>
<accession>A0A1W2FRY8</accession>
<evidence type="ECO:0000256" key="1">
    <source>
        <dbReference type="SAM" id="Phobius"/>
    </source>
</evidence>
<name>A0A1W2FRY8_9PSEU</name>
<dbReference type="Gene3D" id="2.30.130.30">
    <property type="entry name" value="Hypothetical protein"/>
    <property type="match status" value="1"/>
</dbReference>
<dbReference type="STRING" id="40571.SAMN05660733_07731"/>
<dbReference type="eggNOG" id="COG4933">
    <property type="taxonomic scope" value="Bacteria"/>
</dbReference>
<reference evidence="4" key="1">
    <citation type="submission" date="2017-04" db="EMBL/GenBank/DDBJ databases">
        <authorList>
            <person name="Varghese N."/>
            <person name="Submissions S."/>
        </authorList>
    </citation>
    <scope>NUCLEOTIDE SEQUENCE [LARGE SCALE GENOMIC DNA]</scope>
    <source>
        <strain evidence="4">DSM 44073</strain>
    </source>
</reference>
<keyword evidence="1" id="KW-0812">Transmembrane</keyword>
<dbReference type="AlphaFoldDB" id="A0A1W2FRY8"/>
<dbReference type="EMBL" id="FWYC01000022">
    <property type="protein sequence ID" value="SMD24482.1"/>
    <property type="molecule type" value="Genomic_DNA"/>
</dbReference>
<organism evidence="3 4">
    <name type="scientific">Lentzea albidocapillata</name>
    <dbReference type="NCBI Taxonomy" id="40571"/>
    <lineage>
        <taxon>Bacteria</taxon>
        <taxon>Bacillati</taxon>
        <taxon>Actinomycetota</taxon>
        <taxon>Actinomycetes</taxon>
        <taxon>Pseudonocardiales</taxon>
        <taxon>Pseudonocardiaceae</taxon>
        <taxon>Lentzea</taxon>
    </lineage>
</organism>
<dbReference type="InterPro" id="IPR007374">
    <property type="entry name" value="ASCH_domain"/>
</dbReference>
<feature type="transmembrane region" description="Helical" evidence="1">
    <location>
        <begin position="42"/>
        <end position="64"/>
    </location>
</feature>
<dbReference type="OrthoDB" id="5522492at2"/>
<evidence type="ECO:0000313" key="3">
    <source>
        <dbReference type="EMBL" id="SMD24482.1"/>
    </source>
</evidence>
<gene>
    <name evidence="3" type="ORF">SAMN05660733_07731</name>
</gene>
<dbReference type="Proteomes" id="UP000192840">
    <property type="component" value="Unassembled WGS sequence"/>
</dbReference>
<dbReference type="SUPFAM" id="SSF88697">
    <property type="entry name" value="PUA domain-like"/>
    <property type="match status" value="1"/>
</dbReference>
<keyword evidence="1" id="KW-0472">Membrane</keyword>
<dbReference type="Pfam" id="PF04266">
    <property type="entry name" value="ASCH"/>
    <property type="match status" value="1"/>
</dbReference>
<keyword evidence="4" id="KW-1185">Reference proteome</keyword>
<dbReference type="InterPro" id="IPR015947">
    <property type="entry name" value="PUA-like_sf"/>
</dbReference>
<sequence length="149" mass="16559">MTASSATLSRPVVISLRPRFADAILSGEKTVELRRHRMAAPLGTLLILYSSAPVMAVVGTAVLADRHTDRPTALWNRHRLHMSLTRAEFRDYLTGTDTGTALSLRDVVRLPTPFSLGHLRQEGAFQPPQSFRYLSSDDPEVLHHLFTAN</sequence>
<evidence type="ECO:0000259" key="2">
    <source>
        <dbReference type="Pfam" id="PF04266"/>
    </source>
</evidence>
<proteinExistence type="predicted"/>
<keyword evidence="1" id="KW-1133">Transmembrane helix</keyword>
<protein>
    <submittedName>
        <fullName evidence="3">Predicted transcriptional regulator, contains an HTH and PUA-like domains</fullName>
    </submittedName>
</protein>